<feature type="compositionally biased region" description="Acidic residues" evidence="1">
    <location>
        <begin position="816"/>
        <end position="835"/>
    </location>
</feature>
<protein>
    <submittedName>
        <fullName evidence="2">Uncharacterized protein</fullName>
    </submittedName>
</protein>
<evidence type="ECO:0000256" key="1">
    <source>
        <dbReference type="SAM" id="MobiDB-lite"/>
    </source>
</evidence>
<feature type="compositionally biased region" description="Basic residues" evidence="1">
    <location>
        <begin position="841"/>
        <end position="854"/>
    </location>
</feature>
<accession>A0ABQ9X6P4</accession>
<feature type="compositionally biased region" description="Basic and acidic residues" evidence="1">
    <location>
        <begin position="859"/>
        <end position="871"/>
    </location>
</feature>
<proteinExistence type="predicted"/>
<keyword evidence="3" id="KW-1185">Reference proteome</keyword>
<feature type="region of interest" description="Disordered" evidence="1">
    <location>
        <begin position="800"/>
        <end position="882"/>
    </location>
</feature>
<sequence length="900" mass="103847">MIAVTHSRPITPITISYSINHLNLYSIDVAPHLTFKQFQKRIHQAINAISREHLYPLIEATLPQEIRNSLRQRNRNKSLEMTFPNSIRLDKADNKNCVIVFPIYPARHEPETLSDKEQAWISTVQIHGCRCDRDVELIDLTQNWPRDELGALRPLNVIYTPCKQKLPSFSVRKYQGSNRFDLDSIASLVHVQRRHPRTVVLPIHGLPGQMEKVYVRDAWVDYSNGMTERFKLSKGVVGIDSPIPHAVYNEDSEIEDDVINEIPALSRVPPWVEADPKSTVSFKDFLKINPSSNYFHTNYYVEGHPGTGKTEMQFYFLYRLIHSFARLIIVFDCIGLPPLFIKVDKTESKELVVEELKRDRSQFQNVDYFPVIGLFDSVKPETKAFFTYVGSPPFIKKHEPRHWNVNVVRFLLSPMWTKKEFWSMLRLVYPPGTTPWIRKFPKASIDLHSLSMRRVLLSLPSFDAADSPLNFRTLVGALAFRRSRAQERLRARTVETQLGWNPLHLAGTPLAEKELRQTKELAINVIDLFGLIPRALNMDAHSLLDCLRAAVLPNPQNDINLSLAQSCLVATASDRFPISLFSNLLFLDDQLDELDIPQQPGAWLIDTLSDRGFQFVEQVLYSMTRQRRVVTIHTLKNKIFNGHRLVWPLDLGLRQVTWFEATGMRVFEPNKLYVQSSLQSSGTPVDSPLIALDGFFWQPHDDANLFCAVQITNSPDVGTPDLAFFQTVYTHFKTNMTRHSQKPVDCWFLWIVPHDYLEAYLHRRDVDGIQLVGVVSANELILQQITGEHPEEVERSQYFREDMQEMRSQERRASLSEEDEDENPSSDSGDDDTDGDSDHQIRKRKRLHSTKPHTNKSLTKNEKLKKNKEQPGHYTSNDLTMQREVSLPYFHSVQPHFIRS</sequence>
<reference evidence="2 3" key="1">
    <citation type="journal article" date="2022" name="bioRxiv">
        <title>Genomics of Preaxostyla Flagellates Illuminates Evolutionary Transitions and the Path Towards Mitochondrial Loss.</title>
        <authorList>
            <person name="Novak L.V.F."/>
            <person name="Treitli S.C."/>
            <person name="Pyrih J."/>
            <person name="Halakuc P."/>
            <person name="Pipaliya S.V."/>
            <person name="Vacek V."/>
            <person name="Brzon O."/>
            <person name="Soukal P."/>
            <person name="Eme L."/>
            <person name="Dacks J.B."/>
            <person name="Karnkowska A."/>
            <person name="Elias M."/>
            <person name="Hampl V."/>
        </authorList>
    </citation>
    <scope>NUCLEOTIDE SEQUENCE [LARGE SCALE GENOMIC DNA]</scope>
    <source>
        <strain evidence="2">NAU3</strain>
        <tissue evidence="2">Gut</tissue>
    </source>
</reference>
<evidence type="ECO:0000313" key="3">
    <source>
        <dbReference type="Proteomes" id="UP001281761"/>
    </source>
</evidence>
<gene>
    <name evidence="2" type="ORF">BLNAU_17601</name>
</gene>
<dbReference type="EMBL" id="JARBJD010000200">
    <property type="protein sequence ID" value="KAK2947451.1"/>
    <property type="molecule type" value="Genomic_DNA"/>
</dbReference>
<feature type="compositionally biased region" description="Basic and acidic residues" evidence="1">
    <location>
        <begin position="800"/>
        <end position="815"/>
    </location>
</feature>
<dbReference type="Proteomes" id="UP001281761">
    <property type="component" value="Unassembled WGS sequence"/>
</dbReference>
<evidence type="ECO:0000313" key="2">
    <source>
        <dbReference type="EMBL" id="KAK2947451.1"/>
    </source>
</evidence>
<comment type="caution">
    <text evidence="2">The sequence shown here is derived from an EMBL/GenBank/DDBJ whole genome shotgun (WGS) entry which is preliminary data.</text>
</comment>
<name>A0ABQ9X6P4_9EUKA</name>
<organism evidence="2 3">
    <name type="scientific">Blattamonas nauphoetae</name>
    <dbReference type="NCBI Taxonomy" id="2049346"/>
    <lineage>
        <taxon>Eukaryota</taxon>
        <taxon>Metamonada</taxon>
        <taxon>Preaxostyla</taxon>
        <taxon>Oxymonadida</taxon>
        <taxon>Blattamonas</taxon>
    </lineage>
</organism>